<evidence type="ECO:0000313" key="3">
    <source>
        <dbReference type="Proteomes" id="UP000075714"/>
    </source>
</evidence>
<feature type="region of interest" description="Disordered" evidence="1">
    <location>
        <begin position="263"/>
        <end position="408"/>
    </location>
</feature>
<feature type="compositionally biased region" description="Gly residues" evidence="1">
    <location>
        <begin position="444"/>
        <end position="456"/>
    </location>
</feature>
<feature type="region of interest" description="Disordered" evidence="1">
    <location>
        <begin position="185"/>
        <end position="246"/>
    </location>
</feature>
<protein>
    <submittedName>
        <fullName evidence="2">Uncharacterized protein</fullName>
    </submittedName>
</protein>
<feature type="region of interest" description="Disordered" evidence="1">
    <location>
        <begin position="519"/>
        <end position="560"/>
    </location>
</feature>
<feature type="region of interest" description="Disordered" evidence="1">
    <location>
        <begin position="1"/>
        <end position="26"/>
    </location>
</feature>
<sequence>MRLIDEDEVDVSVASHSGGDGGQAAAGAPAAQSARYLRPGSLQFLAVVAACFDVALFSPRGEADLEAALRVLDREGRYGVRSGPSDAAARAAACIPAAFPSFALAAGSWAAGAAPRTGAAARLAIIVTTTSRHLYGALADDVIEVLPYVPSYDAEQHRVDGELRRVAKQLSHWQLMASRAVAPGLAPHHRQGSASMPGLGTGPGGGPGTAASSGPQLRPVSVRAAARSAPPSNAGGGQQREVAARSVQQQLQLCPILEDWEAEGQGGHQGQGQSTAPGGANSELSAATDSGDDGDSVQRRSSSDPGVGTRGRAGACRASAARGGPAPVPEPLAPSRLARRLASANSFGSSGGPESSDCGSGGSRSFSHGLSGVSSGGATDSATRPHSPNAADAAASASASAVAPGSAGGGVRFVSSKQLVSRRTPSLLSFTIARSKSAPVNGRLGSGAGSDAGGSGSSESEGVGSAAAEPRCRLGRSGSSRSSSSRRQAASGASSSPFGIAGAVSAAVACVRRRLLPGEAAGGRTPASGSPPPNPSAPLTPRSAVQPSGPSSRRASSCSGSTIFPLGGPGFGVGAESSAAAAAASEGLECGRGGEEGSTSACELPAGRWAAYRVGQSPSAGSRSESPESGAQPRRWGSRSYDGAAAACREARVAPGLGASRGVLRCFHSNGAWHEGRGGAGAASQGTEPPAPAPLSCPVTPLRLTAGPATGGMGLAEHAPPASSTARGSNSGGGSAQTARDQAGPADGCGEDYAVLAEGASGSLSPFQTLVAKLRHSGISSRDLYLASQALALGAQLDELQMRAEYRQSRGPGGGGGGEARALAEAVFRRGVNAAFAIAEPRLRSLALEVVRRYADPRRGSVDEAIYELLAKACAVTEGGNGGGAASASGHVCEAGLISG</sequence>
<gene>
    <name evidence="2" type="ORF">GPECTOR_9g616</name>
</gene>
<feature type="compositionally biased region" description="Polar residues" evidence="1">
    <location>
        <begin position="616"/>
        <end position="629"/>
    </location>
</feature>
<feature type="compositionally biased region" description="Low complexity" evidence="1">
    <location>
        <begin position="390"/>
        <end position="405"/>
    </location>
</feature>
<feature type="compositionally biased region" description="Low complexity" evidence="1">
    <location>
        <begin position="457"/>
        <end position="496"/>
    </location>
</feature>
<feature type="compositionally biased region" description="Gly residues" evidence="1">
    <location>
        <begin position="199"/>
        <end position="208"/>
    </location>
</feature>
<dbReference type="Proteomes" id="UP000075714">
    <property type="component" value="Unassembled WGS sequence"/>
</dbReference>
<feature type="region of interest" description="Disordered" evidence="1">
    <location>
        <begin position="615"/>
        <end position="638"/>
    </location>
</feature>
<evidence type="ECO:0000313" key="2">
    <source>
        <dbReference type="EMBL" id="KXZ52572.1"/>
    </source>
</evidence>
<proteinExistence type="predicted"/>
<organism evidence="2 3">
    <name type="scientific">Gonium pectorale</name>
    <name type="common">Green alga</name>
    <dbReference type="NCBI Taxonomy" id="33097"/>
    <lineage>
        <taxon>Eukaryota</taxon>
        <taxon>Viridiplantae</taxon>
        <taxon>Chlorophyta</taxon>
        <taxon>core chlorophytes</taxon>
        <taxon>Chlorophyceae</taxon>
        <taxon>CS clade</taxon>
        <taxon>Chlamydomonadales</taxon>
        <taxon>Volvocaceae</taxon>
        <taxon>Gonium</taxon>
    </lineage>
</organism>
<dbReference type="AlphaFoldDB" id="A0A150GS83"/>
<reference evidence="3" key="1">
    <citation type="journal article" date="2016" name="Nat. Commun.">
        <title>The Gonium pectorale genome demonstrates co-option of cell cycle regulation during the evolution of multicellularity.</title>
        <authorList>
            <person name="Hanschen E.R."/>
            <person name="Marriage T.N."/>
            <person name="Ferris P.J."/>
            <person name="Hamaji T."/>
            <person name="Toyoda A."/>
            <person name="Fujiyama A."/>
            <person name="Neme R."/>
            <person name="Noguchi H."/>
            <person name="Minakuchi Y."/>
            <person name="Suzuki M."/>
            <person name="Kawai-Toyooka H."/>
            <person name="Smith D.R."/>
            <person name="Sparks H."/>
            <person name="Anderson J."/>
            <person name="Bakaric R."/>
            <person name="Luria V."/>
            <person name="Karger A."/>
            <person name="Kirschner M.W."/>
            <person name="Durand P.M."/>
            <person name="Michod R.E."/>
            <person name="Nozaki H."/>
            <person name="Olson B.J."/>
        </authorList>
    </citation>
    <scope>NUCLEOTIDE SEQUENCE [LARGE SCALE GENOMIC DNA]</scope>
    <source>
        <strain evidence="3">NIES-2863</strain>
    </source>
</reference>
<accession>A0A150GS83</accession>
<keyword evidence="3" id="KW-1185">Reference proteome</keyword>
<feature type="compositionally biased region" description="Low complexity" evidence="1">
    <location>
        <begin position="539"/>
        <end position="560"/>
    </location>
</feature>
<name>A0A150GS83_GONPE</name>
<feature type="compositionally biased region" description="Pro residues" evidence="1">
    <location>
        <begin position="529"/>
        <end position="538"/>
    </location>
</feature>
<feature type="compositionally biased region" description="Polar residues" evidence="1">
    <location>
        <begin position="363"/>
        <end position="386"/>
    </location>
</feature>
<feature type="compositionally biased region" description="Low complexity" evidence="1">
    <location>
        <begin position="209"/>
        <end position="232"/>
    </location>
</feature>
<evidence type="ECO:0000256" key="1">
    <source>
        <dbReference type="SAM" id="MobiDB-lite"/>
    </source>
</evidence>
<feature type="region of interest" description="Disordered" evidence="1">
    <location>
        <begin position="434"/>
        <end position="496"/>
    </location>
</feature>
<comment type="caution">
    <text evidence="2">The sequence shown here is derived from an EMBL/GenBank/DDBJ whole genome shotgun (WGS) entry which is preliminary data.</text>
</comment>
<feature type="compositionally biased region" description="Acidic residues" evidence="1">
    <location>
        <begin position="1"/>
        <end position="10"/>
    </location>
</feature>
<feature type="region of interest" description="Disordered" evidence="1">
    <location>
        <begin position="676"/>
        <end position="747"/>
    </location>
</feature>
<feature type="compositionally biased region" description="Low complexity" evidence="1">
    <location>
        <begin position="306"/>
        <end position="325"/>
    </location>
</feature>
<dbReference type="EMBL" id="LSYV01000010">
    <property type="protein sequence ID" value="KXZ52572.1"/>
    <property type="molecule type" value="Genomic_DNA"/>
</dbReference>
<feature type="compositionally biased region" description="Low complexity" evidence="1">
    <location>
        <begin position="333"/>
        <end position="346"/>
    </location>
</feature>